<dbReference type="PROSITE" id="PS50943">
    <property type="entry name" value="HTH_CROC1"/>
    <property type="match status" value="1"/>
</dbReference>
<dbReference type="SMART" id="SM00530">
    <property type="entry name" value="HTH_XRE"/>
    <property type="match status" value="1"/>
</dbReference>
<name>A0ABX4K1Q9_9HYPH</name>
<dbReference type="Pfam" id="PF13560">
    <property type="entry name" value="HTH_31"/>
    <property type="match status" value="1"/>
</dbReference>
<dbReference type="SUPFAM" id="SSF47413">
    <property type="entry name" value="lambda repressor-like DNA-binding domains"/>
    <property type="match status" value="1"/>
</dbReference>
<reference evidence="3 4" key="1">
    <citation type="submission" date="2017-09" db="EMBL/GenBank/DDBJ databases">
        <title>Comparative genomics of rhizobia isolated from Phaseolus vulgaris in China.</title>
        <authorList>
            <person name="Tong W."/>
        </authorList>
    </citation>
    <scope>NUCLEOTIDE SEQUENCE [LARGE SCALE GENOMIC DNA]</scope>
    <source>
        <strain evidence="3 4">FH14</strain>
    </source>
</reference>
<proteinExistence type="predicted"/>
<keyword evidence="4" id="KW-1185">Reference proteome</keyword>
<accession>A0ABX4K1Q9</accession>
<dbReference type="Gene3D" id="1.10.260.40">
    <property type="entry name" value="lambda repressor-like DNA-binding domains"/>
    <property type="match status" value="1"/>
</dbReference>
<evidence type="ECO:0000313" key="4">
    <source>
        <dbReference type="Proteomes" id="UP000219914"/>
    </source>
</evidence>
<organism evidence="3 4">
    <name type="scientific">Rhizobium hidalgonense</name>
    <dbReference type="NCBI Taxonomy" id="1538159"/>
    <lineage>
        <taxon>Bacteria</taxon>
        <taxon>Pseudomonadati</taxon>
        <taxon>Pseudomonadota</taxon>
        <taxon>Alphaproteobacteria</taxon>
        <taxon>Hyphomicrobiales</taxon>
        <taxon>Rhizobiaceae</taxon>
        <taxon>Rhizobium/Agrobacterium group</taxon>
        <taxon>Rhizobium</taxon>
    </lineage>
</organism>
<dbReference type="RefSeq" id="WP_097532757.1">
    <property type="nucleotide sequence ID" value="NZ_LODW01000048.1"/>
</dbReference>
<protein>
    <submittedName>
        <fullName evidence="3">Transcriptional regulator</fullName>
    </submittedName>
</protein>
<comment type="caution">
    <text evidence="3">The sequence shown here is derived from an EMBL/GenBank/DDBJ whole genome shotgun (WGS) entry which is preliminary data.</text>
</comment>
<dbReference type="Proteomes" id="UP000219914">
    <property type="component" value="Unassembled WGS sequence"/>
</dbReference>
<evidence type="ECO:0000313" key="3">
    <source>
        <dbReference type="EMBL" id="PDT25518.1"/>
    </source>
</evidence>
<evidence type="ECO:0000256" key="1">
    <source>
        <dbReference type="SAM" id="MobiDB-lite"/>
    </source>
</evidence>
<dbReference type="CDD" id="cd00093">
    <property type="entry name" value="HTH_XRE"/>
    <property type="match status" value="1"/>
</dbReference>
<dbReference type="InterPro" id="IPR010982">
    <property type="entry name" value="Lambda_DNA-bd_dom_sf"/>
</dbReference>
<feature type="region of interest" description="Disordered" evidence="1">
    <location>
        <begin position="85"/>
        <end position="108"/>
    </location>
</feature>
<feature type="domain" description="HTH cro/C1-type" evidence="2">
    <location>
        <begin position="9"/>
        <end position="52"/>
    </location>
</feature>
<evidence type="ECO:0000259" key="2">
    <source>
        <dbReference type="PROSITE" id="PS50943"/>
    </source>
</evidence>
<sequence>MLMVPPEILKVAREFLGLSQEQVEKHAGVSRATVYRVERGVRDLPQYALLVQHFYEQSGIEFVAPVGDRGWGVFNHNTARDVRELNRFDDVSKSPAEAGAPPPKEIET</sequence>
<dbReference type="EMBL" id="NWSY01000001">
    <property type="protein sequence ID" value="PDT25518.1"/>
    <property type="molecule type" value="Genomic_DNA"/>
</dbReference>
<gene>
    <name evidence="3" type="ORF">CO674_01560</name>
</gene>
<dbReference type="InterPro" id="IPR001387">
    <property type="entry name" value="Cro/C1-type_HTH"/>
</dbReference>